<name>A0A291GAG1_9RHOB</name>
<sequence>MTVCKTFAEVAFTESMVMRKRFGITERMTCCRSGVRISMASKGRFLDIIFGGSGCGYARQRP</sequence>
<accession>A0A291GAG1</accession>
<dbReference type="Proteomes" id="UP000217935">
    <property type="component" value="Chromosome"/>
</dbReference>
<gene>
    <name evidence="1" type="ORF">CEW89_06030</name>
</gene>
<dbReference type="KEGG" id="ceh:CEW89_06030"/>
<dbReference type="AlphaFoldDB" id="A0A291GAG1"/>
<proteinExistence type="predicted"/>
<dbReference type="STRING" id="1758178.GCA_001550095_03199"/>
<protein>
    <submittedName>
        <fullName evidence="1">Uncharacterized protein</fullName>
    </submittedName>
</protein>
<evidence type="ECO:0000313" key="1">
    <source>
        <dbReference type="EMBL" id="ATG47165.1"/>
    </source>
</evidence>
<reference evidence="1 2" key="1">
    <citation type="submission" date="2017-06" db="EMBL/GenBank/DDBJ databases">
        <title>Celeribacter sp. TSPH2 complete genome sequence.</title>
        <authorList>
            <person name="Woo J.-H."/>
            <person name="Kim H.-S."/>
        </authorList>
    </citation>
    <scope>NUCLEOTIDE SEQUENCE [LARGE SCALE GENOMIC DNA]</scope>
    <source>
        <strain evidence="1 2">TSPH2</strain>
    </source>
</reference>
<dbReference type="EMBL" id="CP022196">
    <property type="protein sequence ID" value="ATG47165.1"/>
    <property type="molecule type" value="Genomic_DNA"/>
</dbReference>
<evidence type="ECO:0000313" key="2">
    <source>
        <dbReference type="Proteomes" id="UP000217935"/>
    </source>
</evidence>
<organism evidence="1 2">
    <name type="scientific">Celeribacter ethanolicus</name>
    <dbReference type="NCBI Taxonomy" id="1758178"/>
    <lineage>
        <taxon>Bacteria</taxon>
        <taxon>Pseudomonadati</taxon>
        <taxon>Pseudomonadota</taxon>
        <taxon>Alphaproteobacteria</taxon>
        <taxon>Rhodobacterales</taxon>
        <taxon>Roseobacteraceae</taxon>
        <taxon>Celeribacter</taxon>
    </lineage>
</organism>
<keyword evidence="2" id="KW-1185">Reference proteome</keyword>